<dbReference type="Proteomes" id="UP000014071">
    <property type="component" value="Unassembled WGS sequence"/>
</dbReference>
<dbReference type="AlphaFoldDB" id="R9P9E8"/>
<gene>
    <name evidence="1" type="ORF">PHSY_005562</name>
</gene>
<proteinExistence type="predicted"/>
<dbReference type="HOGENOM" id="CLU_2110057_0_0_1"/>
<reference evidence="2" key="1">
    <citation type="journal article" date="2013" name="Genome Announc.">
        <title>Draft genome sequence of the basidiomycetous yeast-like fungus Pseudozyma hubeiensis SY62, which produces an abundant amount of the biosurfactant mannosylerythritol lipids.</title>
        <authorList>
            <person name="Konishi M."/>
            <person name="Hatada Y."/>
            <person name="Horiuchi J."/>
        </authorList>
    </citation>
    <scope>NUCLEOTIDE SEQUENCE [LARGE SCALE GENOMIC DNA]</scope>
    <source>
        <strain evidence="2">SY62</strain>
    </source>
</reference>
<accession>R9P9E8</accession>
<dbReference type="RefSeq" id="XP_012191561.1">
    <property type="nucleotide sequence ID" value="XM_012336171.1"/>
</dbReference>
<organism evidence="1 2">
    <name type="scientific">Pseudozyma hubeiensis (strain SY62)</name>
    <name type="common">Yeast</name>
    <dbReference type="NCBI Taxonomy" id="1305764"/>
    <lineage>
        <taxon>Eukaryota</taxon>
        <taxon>Fungi</taxon>
        <taxon>Dikarya</taxon>
        <taxon>Basidiomycota</taxon>
        <taxon>Ustilaginomycotina</taxon>
        <taxon>Ustilaginomycetes</taxon>
        <taxon>Ustilaginales</taxon>
        <taxon>Ustilaginaceae</taxon>
        <taxon>Pseudozyma</taxon>
    </lineage>
</organism>
<evidence type="ECO:0000313" key="2">
    <source>
        <dbReference type="Proteomes" id="UP000014071"/>
    </source>
</evidence>
<name>R9P9E8_PSEHS</name>
<keyword evidence="2" id="KW-1185">Reference proteome</keyword>
<dbReference type="GeneID" id="24110840"/>
<evidence type="ECO:0000313" key="1">
    <source>
        <dbReference type="EMBL" id="GAC97974.1"/>
    </source>
</evidence>
<protein>
    <submittedName>
        <fullName evidence="1">Uncharacterized protein</fullName>
    </submittedName>
</protein>
<sequence length="115" mass="13349">MFSRKLVRVTSRLNDDTNRLHLCWSCNRTSNHRRRRRHLRGLKISLAVLDLPLALLRMLEKAAEEGDWGFYWRSCRKAGSGSGLRTGNSLTRMTHTTLDPDLDQVERGIEGRHHL</sequence>
<dbReference type="EMBL" id="DF238814">
    <property type="protein sequence ID" value="GAC97974.1"/>
    <property type="molecule type" value="Genomic_DNA"/>
</dbReference>